<sequence length="106" mass="11916">MRLTTLIRYGVYAALLSGDKAKAYALFEQAHVLGQPHMWAHLRSHIAFLRWAVRYRDGGEIVGQLLRIVAVGLFTWLWMPRGNTGGTTIGAFQSAPIPPELRRWAA</sequence>
<protein>
    <submittedName>
        <fullName evidence="1">DUF3703 domain-containing protein</fullName>
    </submittedName>
</protein>
<dbReference type="InterPro" id="IPR022172">
    <property type="entry name" value="DUF3703"/>
</dbReference>
<proteinExistence type="predicted"/>
<keyword evidence="2" id="KW-1185">Reference proteome</keyword>
<reference evidence="1 2" key="1">
    <citation type="submission" date="2022-12" db="EMBL/GenBank/DDBJ databases">
        <title>Two new species, Stenotrophomonas aracearum and Stenotrophomonas oahuensis, isolated from Anthurium (Araceae family) in Hawaii.</title>
        <authorList>
            <person name="Chunag S.C."/>
            <person name="Dobhal S."/>
            <person name="Alvarez A."/>
            <person name="Arif M."/>
        </authorList>
    </citation>
    <scope>NUCLEOTIDE SEQUENCE [LARGE SCALE GENOMIC DNA]</scope>
    <source>
        <strain evidence="1 2">A5588</strain>
    </source>
</reference>
<dbReference type="RefSeq" id="WP_293979321.1">
    <property type="nucleotide sequence ID" value="NZ_CP115543.1"/>
</dbReference>
<dbReference type="Pfam" id="PF12487">
    <property type="entry name" value="DUF3703"/>
    <property type="match status" value="1"/>
</dbReference>
<dbReference type="EMBL" id="CP115543">
    <property type="protein sequence ID" value="WNH50486.1"/>
    <property type="molecule type" value="Genomic_DNA"/>
</dbReference>
<organism evidence="1 2">
    <name type="scientific">Stenotrophomonas aracearum</name>
    <dbReference type="NCBI Taxonomy" id="3003272"/>
    <lineage>
        <taxon>Bacteria</taxon>
        <taxon>Pseudomonadati</taxon>
        <taxon>Pseudomonadota</taxon>
        <taxon>Gammaproteobacteria</taxon>
        <taxon>Lysobacterales</taxon>
        <taxon>Lysobacteraceae</taxon>
        <taxon>Stenotrophomonas</taxon>
    </lineage>
</organism>
<evidence type="ECO:0000313" key="2">
    <source>
        <dbReference type="Proteomes" id="UP001305421"/>
    </source>
</evidence>
<dbReference type="Proteomes" id="UP001305421">
    <property type="component" value="Chromosome"/>
</dbReference>
<gene>
    <name evidence="1" type="ORF">PDM28_09410</name>
</gene>
<evidence type="ECO:0000313" key="1">
    <source>
        <dbReference type="EMBL" id="WNH50486.1"/>
    </source>
</evidence>
<accession>A0ABY9YHY3</accession>
<name>A0ABY9YHY3_9GAMM</name>